<keyword evidence="2" id="KW-1185">Reference proteome</keyword>
<sequence>MYAPSTRCPIGFCLTDQEGGFAFAPPRTVFSTRDRPLGMRAVQNCPAVNSMERQLVELPAPIGLRLKMTKGPQGGFGLQVVEQGTFVQPDKLKDMLVVEPPARWRHPRKPVIQLRLPFFLVTDEPCTVSQLPPFLGPSIRRWPGTVVAGRWPLTLWPQNLSWAFEWEDPGQELVIKQGEPLCLFLFEFDRPEKRPEMIEAALTPELEEYRQGMQGLHHITDKIEQVWEMARMRRPQRLLVPLDEVENA</sequence>
<comment type="caution">
    <text evidence="1">The sequence shown here is derived from an EMBL/GenBank/DDBJ whole genome shotgun (WGS) entry which is preliminary data.</text>
</comment>
<dbReference type="EMBL" id="JAEHHL010000001">
    <property type="protein sequence ID" value="MBK0397583.1"/>
    <property type="molecule type" value="Genomic_DNA"/>
</dbReference>
<accession>A0A8J7M3M1</accession>
<proteinExistence type="predicted"/>
<organism evidence="1 2">
    <name type="scientific">Thermohalobaculum xanthum</name>
    <dbReference type="NCBI Taxonomy" id="2753746"/>
    <lineage>
        <taxon>Bacteria</taxon>
        <taxon>Pseudomonadati</taxon>
        <taxon>Pseudomonadota</taxon>
        <taxon>Alphaproteobacteria</taxon>
        <taxon>Rhodobacterales</taxon>
        <taxon>Paracoccaceae</taxon>
        <taxon>Thermohalobaculum</taxon>
    </lineage>
</organism>
<gene>
    <name evidence="1" type="ORF">H0I76_00135</name>
</gene>
<evidence type="ECO:0000313" key="1">
    <source>
        <dbReference type="EMBL" id="MBK0397583.1"/>
    </source>
</evidence>
<name>A0A8J7M3M1_9RHOB</name>
<reference evidence="1" key="1">
    <citation type="submission" date="2020-12" db="EMBL/GenBank/DDBJ databases">
        <title>Bacterial taxonomy.</title>
        <authorList>
            <person name="Pan X."/>
        </authorList>
    </citation>
    <scope>NUCLEOTIDE SEQUENCE</scope>
    <source>
        <strain evidence="1">M0105</strain>
    </source>
</reference>
<protein>
    <submittedName>
        <fullName evidence="1">Uncharacterized protein</fullName>
    </submittedName>
</protein>
<evidence type="ECO:0000313" key="2">
    <source>
        <dbReference type="Proteomes" id="UP000655420"/>
    </source>
</evidence>
<dbReference type="RefSeq" id="WP_200605513.1">
    <property type="nucleotide sequence ID" value="NZ_JAEHHL010000001.1"/>
</dbReference>
<dbReference type="AlphaFoldDB" id="A0A8J7M3M1"/>
<dbReference type="Proteomes" id="UP000655420">
    <property type="component" value="Unassembled WGS sequence"/>
</dbReference>